<keyword evidence="2" id="KW-0560">Oxidoreductase</keyword>
<gene>
    <name evidence="2" type="ORF">E6K71_01090</name>
    <name evidence="3" type="ORF">E6K75_09375</name>
</gene>
<dbReference type="Pfam" id="PF03992">
    <property type="entry name" value="ABM"/>
    <property type="match status" value="1"/>
</dbReference>
<keyword evidence="2" id="KW-0503">Monooxygenase</keyword>
<dbReference type="SUPFAM" id="SSF54909">
    <property type="entry name" value="Dimeric alpha+beta barrel"/>
    <property type="match status" value="1"/>
</dbReference>
<dbReference type="InterPro" id="IPR050744">
    <property type="entry name" value="AI-2_Isomerase_LsrG"/>
</dbReference>
<dbReference type="PROSITE" id="PS51725">
    <property type="entry name" value="ABM"/>
    <property type="match status" value="1"/>
</dbReference>
<evidence type="ECO:0000313" key="2">
    <source>
        <dbReference type="EMBL" id="TMQ50962.1"/>
    </source>
</evidence>
<dbReference type="Gene3D" id="3.30.70.100">
    <property type="match status" value="1"/>
</dbReference>
<dbReference type="PANTHER" id="PTHR33336">
    <property type="entry name" value="QUINOL MONOOXYGENASE YGIN-RELATED"/>
    <property type="match status" value="1"/>
</dbReference>
<protein>
    <submittedName>
        <fullName evidence="2">Antibiotic biosynthesis monooxygenase</fullName>
    </submittedName>
</protein>
<proteinExistence type="predicted"/>
<comment type="caution">
    <text evidence="2">The sequence shown here is derived from an EMBL/GenBank/DDBJ whole genome shotgun (WGS) entry which is preliminary data.</text>
</comment>
<feature type="domain" description="ABM" evidence="1">
    <location>
        <begin position="26"/>
        <end position="114"/>
    </location>
</feature>
<evidence type="ECO:0000313" key="5">
    <source>
        <dbReference type="Proteomes" id="UP000320913"/>
    </source>
</evidence>
<accession>A0A538SHW1</accession>
<dbReference type="InterPro" id="IPR007138">
    <property type="entry name" value="ABM_dom"/>
</dbReference>
<dbReference type="EMBL" id="VBOV01000257">
    <property type="protein sequence ID" value="TMQ55474.1"/>
    <property type="molecule type" value="Genomic_DNA"/>
</dbReference>
<dbReference type="PANTHER" id="PTHR33336:SF3">
    <property type="entry name" value="ABM DOMAIN-CONTAINING PROTEIN"/>
    <property type="match status" value="1"/>
</dbReference>
<organism evidence="2 4">
    <name type="scientific">Eiseniibacteriota bacterium</name>
    <dbReference type="NCBI Taxonomy" id="2212470"/>
    <lineage>
        <taxon>Bacteria</taxon>
        <taxon>Candidatus Eiseniibacteriota</taxon>
    </lineage>
</organism>
<dbReference type="GO" id="GO:0004497">
    <property type="term" value="F:monooxygenase activity"/>
    <property type="evidence" value="ECO:0007669"/>
    <property type="project" value="UniProtKB-KW"/>
</dbReference>
<reference evidence="4 5" key="1">
    <citation type="journal article" date="2019" name="Nat. Microbiol.">
        <title>Mediterranean grassland soil C-N compound turnover is dependent on rainfall and depth, and is mediated by genomically divergent microorganisms.</title>
        <authorList>
            <person name="Diamond S."/>
            <person name="Andeer P.F."/>
            <person name="Li Z."/>
            <person name="Crits-Christoph A."/>
            <person name="Burstein D."/>
            <person name="Anantharaman K."/>
            <person name="Lane K.R."/>
            <person name="Thomas B.C."/>
            <person name="Pan C."/>
            <person name="Northen T.R."/>
            <person name="Banfield J.F."/>
        </authorList>
    </citation>
    <scope>NUCLEOTIDE SEQUENCE [LARGE SCALE GENOMIC DNA]</scope>
    <source>
        <strain evidence="2">WS_1</strain>
        <strain evidence="3">WS_5</strain>
    </source>
</reference>
<dbReference type="InterPro" id="IPR011008">
    <property type="entry name" value="Dimeric_a/b-barrel"/>
</dbReference>
<evidence type="ECO:0000313" key="4">
    <source>
        <dbReference type="Proteomes" id="UP000316292"/>
    </source>
</evidence>
<sequence>MTGRGTDMTGRGATGTDMTGADVTELFIFARFHAHPGKEKALEEALRDNLTPTRKEPGCMNIHLFRSIRDPRLFYIHSRFNDEAAFELHAGLPHTVRMVSRVEPLIDHPFEATRAEQIA</sequence>
<dbReference type="EMBL" id="VBOR01000025">
    <property type="protein sequence ID" value="TMQ50962.1"/>
    <property type="molecule type" value="Genomic_DNA"/>
</dbReference>
<evidence type="ECO:0000313" key="3">
    <source>
        <dbReference type="EMBL" id="TMQ55474.1"/>
    </source>
</evidence>
<dbReference type="AlphaFoldDB" id="A0A538SHW1"/>
<dbReference type="Proteomes" id="UP000320913">
    <property type="component" value="Unassembled WGS sequence"/>
</dbReference>
<dbReference type="Proteomes" id="UP000316292">
    <property type="component" value="Unassembled WGS sequence"/>
</dbReference>
<name>A0A538SHW1_UNCEI</name>
<evidence type="ECO:0000259" key="1">
    <source>
        <dbReference type="PROSITE" id="PS51725"/>
    </source>
</evidence>